<reference evidence="15" key="1">
    <citation type="submission" date="2022-04" db="EMBL/GenBank/DDBJ databases">
        <title>Carnegiea gigantea Genome sequencing and assembly v2.</title>
        <authorList>
            <person name="Copetti D."/>
            <person name="Sanderson M.J."/>
            <person name="Burquez A."/>
            <person name="Wojciechowski M.F."/>
        </authorList>
    </citation>
    <scope>NUCLEOTIDE SEQUENCE</scope>
    <source>
        <strain evidence="15">SGP5-SGP5p</strain>
        <tissue evidence="15">Aerial part</tissue>
    </source>
</reference>
<dbReference type="FunFam" id="1.10.510.10:FF:000279">
    <property type="entry name" value="Non-specific serine/threonine protein kinase"/>
    <property type="match status" value="1"/>
</dbReference>
<dbReference type="FunFam" id="3.30.310.80:FF:000005">
    <property type="entry name" value="Non-specific serine/threonine protein kinase"/>
    <property type="match status" value="1"/>
</dbReference>
<evidence type="ECO:0000256" key="12">
    <source>
        <dbReference type="PROSITE-ProRule" id="PRU10141"/>
    </source>
</evidence>
<dbReference type="PANTHER" id="PTHR43895:SF162">
    <property type="entry name" value="CBL-INTERACTING SERINE_THREONINE-PROTEIN KINASE 25"/>
    <property type="match status" value="1"/>
</dbReference>
<accession>A0A9Q1KLD0</accession>
<evidence type="ECO:0000256" key="8">
    <source>
        <dbReference type="ARBA" id="ARBA00022840"/>
    </source>
</evidence>
<evidence type="ECO:0000256" key="10">
    <source>
        <dbReference type="ARBA" id="ARBA00047899"/>
    </source>
</evidence>
<dbReference type="Pfam" id="PF03822">
    <property type="entry name" value="NAF"/>
    <property type="match status" value="1"/>
</dbReference>
<evidence type="ECO:0000313" key="16">
    <source>
        <dbReference type="Proteomes" id="UP001153076"/>
    </source>
</evidence>
<comment type="cofactor">
    <cofactor evidence="1">
        <name>Mn(2+)</name>
        <dbReference type="ChEBI" id="CHEBI:29035"/>
    </cofactor>
</comment>
<dbReference type="InterPro" id="IPR008271">
    <property type="entry name" value="Ser/Thr_kinase_AS"/>
</dbReference>
<comment type="similarity">
    <text evidence="2">Belongs to the protein kinase superfamily. CAMK Ser/Thr protein kinase family. SNF1 subfamily.</text>
</comment>
<dbReference type="EMBL" id="JAKOGI010000052">
    <property type="protein sequence ID" value="KAJ8446576.1"/>
    <property type="molecule type" value="Genomic_DNA"/>
</dbReference>
<protein>
    <recommendedName>
        <fullName evidence="3">non-specific serine/threonine protein kinase</fullName>
        <ecNumber evidence="3">2.7.11.1</ecNumber>
    </recommendedName>
</protein>
<evidence type="ECO:0000256" key="4">
    <source>
        <dbReference type="ARBA" id="ARBA00022527"/>
    </source>
</evidence>
<dbReference type="InterPro" id="IPR018451">
    <property type="entry name" value="NAF/FISL_domain"/>
</dbReference>
<comment type="catalytic activity">
    <reaction evidence="10">
        <text>L-threonyl-[protein] + ATP = O-phospho-L-threonyl-[protein] + ADP + H(+)</text>
        <dbReference type="Rhea" id="RHEA:46608"/>
        <dbReference type="Rhea" id="RHEA-COMP:11060"/>
        <dbReference type="Rhea" id="RHEA-COMP:11605"/>
        <dbReference type="ChEBI" id="CHEBI:15378"/>
        <dbReference type="ChEBI" id="CHEBI:30013"/>
        <dbReference type="ChEBI" id="CHEBI:30616"/>
        <dbReference type="ChEBI" id="CHEBI:61977"/>
        <dbReference type="ChEBI" id="CHEBI:456216"/>
        <dbReference type="EC" id="2.7.11.1"/>
    </reaction>
</comment>
<evidence type="ECO:0000256" key="3">
    <source>
        <dbReference type="ARBA" id="ARBA00012513"/>
    </source>
</evidence>
<sequence length="504" mass="57131">MDQNPTPEFECGNESPSPRSIIFGKYEMGRLLGQGTFAKVYHGKNIVTNESVAIKVISKDQVRKAGMMEQITREISVMRLVRHPNVVELKEVMATRGRIYFVMEYVKGGELFAKVARGRLREDVARKYFQQLISAIDYCHSRGVSHRDLKPENLLLDENGNLKVSDFGLSALPEHLRQDGLLHTQCGTPAYVAPEVLRRKGYDGAKADIWSCGVILFVLISGFLPFLDENVMRMYRKVFKGEFEFPPWFPPEPRRLVSKLLVVDPNKRLTIQGIMRQPWFLKDFKPPLAVTIEAPEQEAFSMGNNESKSTSSPRFYNAFEFISSMSSGFDLSSLFESKRRVGSMFTSKCSASAIVAKIEALAKKLNFQVSAKEFMVKMRGRSEGRKGKLTVAVEVFEVAPEVAVVEFSKSSGDTLEYVKFCEEDLRPALKDIVWTWQGENNCQPNVRTQGQNGNCLVYGRNCRYTPPVSFSFRCGQLRTSVELYAPHVTFLLEESVLNVLIRKE</sequence>
<evidence type="ECO:0000313" key="15">
    <source>
        <dbReference type="EMBL" id="KAJ8446576.1"/>
    </source>
</evidence>
<dbReference type="CDD" id="cd12195">
    <property type="entry name" value="CIPK_C"/>
    <property type="match status" value="1"/>
</dbReference>
<evidence type="ECO:0000259" key="14">
    <source>
        <dbReference type="PROSITE" id="PS50816"/>
    </source>
</evidence>
<evidence type="ECO:0000259" key="13">
    <source>
        <dbReference type="PROSITE" id="PS50011"/>
    </source>
</evidence>
<dbReference type="PROSITE" id="PS00107">
    <property type="entry name" value="PROTEIN_KINASE_ATP"/>
    <property type="match status" value="1"/>
</dbReference>
<comment type="caution">
    <text evidence="15">The sequence shown here is derived from an EMBL/GenBank/DDBJ whole genome shotgun (WGS) entry which is preliminary data.</text>
</comment>
<feature type="binding site" evidence="12">
    <location>
        <position position="55"/>
    </location>
    <ligand>
        <name>ATP</name>
        <dbReference type="ChEBI" id="CHEBI:30616"/>
    </ligand>
</feature>
<evidence type="ECO:0000256" key="6">
    <source>
        <dbReference type="ARBA" id="ARBA00022741"/>
    </source>
</evidence>
<keyword evidence="7" id="KW-0418">Kinase</keyword>
<feature type="domain" description="NAF" evidence="14">
    <location>
        <begin position="311"/>
        <end position="336"/>
    </location>
</feature>
<dbReference type="InterPro" id="IPR011009">
    <property type="entry name" value="Kinase-like_dom_sf"/>
</dbReference>
<dbReference type="InterPro" id="IPR004041">
    <property type="entry name" value="NAF_dom"/>
</dbReference>
<evidence type="ECO:0000256" key="2">
    <source>
        <dbReference type="ARBA" id="ARBA00006234"/>
    </source>
</evidence>
<dbReference type="Gene3D" id="3.30.310.80">
    <property type="entry name" value="Kinase associated domain 1, KA1"/>
    <property type="match status" value="1"/>
</dbReference>
<organism evidence="15 16">
    <name type="scientific">Carnegiea gigantea</name>
    <dbReference type="NCBI Taxonomy" id="171969"/>
    <lineage>
        <taxon>Eukaryota</taxon>
        <taxon>Viridiplantae</taxon>
        <taxon>Streptophyta</taxon>
        <taxon>Embryophyta</taxon>
        <taxon>Tracheophyta</taxon>
        <taxon>Spermatophyta</taxon>
        <taxon>Magnoliopsida</taxon>
        <taxon>eudicotyledons</taxon>
        <taxon>Gunneridae</taxon>
        <taxon>Pentapetalae</taxon>
        <taxon>Caryophyllales</taxon>
        <taxon>Cactineae</taxon>
        <taxon>Cactaceae</taxon>
        <taxon>Cactoideae</taxon>
        <taxon>Echinocereeae</taxon>
        <taxon>Carnegiea</taxon>
    </lineage>
</organism>
<keyword evidence="5" id="KW-0808">Transferase</keyword>
<proteinExistence type="inferred from homology"/>
<dbReference type="SUPFAM" id="SSF56112">
    <property type="entry name" value="Protein kinase-like (PK-like)"/>
    <property type="match status" value="1"/>
</dbReference>
<keyword evidence="9" id="KW-0464">Manganese</keyword>
<keyword evidence="8 12" id="KW-0067">ATP-binding</keyword>
<keyword evidence="4" id="KW-0723">Serine/threonine-protein kinase</keyword>
<dbReference type="Pfam" id="PF00069">
    <property type="entry name" value="Pkinase"/>
    <property type="match status" value="1"/>
</dbReference>
<dbReference type="PANTHER" id="PTHR43895">
    <property type="entry name" value="CALCIUM/CALMODULIN-DEPENDENT PROTEIN KINASE KINASE-RELATED"/>
    <property type="match status" value="1"/>
</dbReference>
<dbReference type="GO" id="GO:0007165">
    <property type="term" value="P:signal transduction"/>
    <property type="evidence" value="ECO:0007669"/>
    <property type="project" value="InterPro"/>
</dbReference>
<evidence type="ECO:0000256" key="1">
    <source>
        <dbReference type="ARBA" id="ARBA00001936"/>
    </source>
</evidence>
<dbReference type="PROSITE" id="PS50816">
    <property type="entry name" value="NAF"/>
    <property type="match status" value="1"/>
</dbReference>
<dbReference type="Proteomes" id="UP001153076">
    <property type="component" value="Unassembled WGS sequence"/>
</dbReference>
<evidence type="ECO:0000256" key="9">
    <source>
        <dbReference type="ARBA" id="ARBA00023211"/>
    </source>
</evidence>
<dbReference type="FunFam" id="3.30.200.20:FF:000096">
    <property type="entry name" value="Non-specific serine/threonine protein kinase"/>
    <property type="match status" value="1"/>
</dbReference>
<dbReference type="Gene3D" id="1.10.510.10">
    <property type="entry name" value="Transferase(Phosphotransferase) domain 1"/>
    <property type="match status" value="1"/>
</dbReference>
<dbReference type="Gene3D" id="3.30.200.20">
    <property type="entry name" value="Phosphorylase Kinase, domain 1"/>
    <property type="match status" value="1"/>
</dbReference>
<name>A0A9Q1KLD0_9CARY</name>
<dbReference type="EC" id="2.7.11.1" evidence="3"/>
<dbReference type="InterPro" id="IPR017441">
    <property type="entry name" value="Protein_kinase_ATP_BS"/>
</dbReference>
<dbReference type="AlphaFoldDB" id="A0A9Q1KLD0"/>
<evidence type="ECO:0000256" key="11">
    <source>
        <dbReference type="ARBA" id="ARBA00048679"/>
    </source>
</evidence>
<dbReference type="GO" id="GO:0004674">
    <property type="term" value="F:protein serine/threonine kinase activity"/>
    <property type="evidence" value="ECO:0007669"/>
    <property type="project" value="UniProtKB-KW"/>
</dbReference>
<evidence type="ECO:0000256" key="7">
    <source>
        <dbReference type="ARBA" id="ARBA00022777"/>
    </source>
</evidence>
<dbReference type="OrthoDB" id="193931at2759"/>
<keyword evidence="6 12" id="KW-0547">Nucleotide-binding</keyword>
<dbReference type="InterPro" id="IPR000719">
    <property type="entry name" value="Prot_kinase_dom"/>
</dbReference>
<comment type="catalytic activity">
    <reaction evidence="11">
        <text>L-seryl-[protein] + ATP = O-phospho-L-seryl-[protein] + ADP + H(+)</text>
        <dbReference type="Rhea" id="RHEA:17989"/>
        <dbReference type="Rhea" id="RHEA-COMP:9863"/>
        <dbReference type="Rhea" id="RHEA-COMP:11604"/>
        <dbReference type="ChEBI" id="CHEBI:15378"/>
        <dbReference type="ChEBI" id="CHEBI:29999"/>
        <dbReference type="ChEBI" id="CHEBI:30616"/>
        <dbReference type="ChEBI" id="CHEBI:83421"/>
        <dbReference type="ChEBI" id="CHEBI:456216"/>
        <dbReference type="EC" id="2.7.11.1"/>
    </reaction>
</comment>
<dbReference type="SMART" id="SM00220">
    <property type="entry name" value="S_TKc"/>
    <property type="match status" value="1"/>
</dbReference>
<dbReference type="PROSITE" id="PS00108">
    <property type="entry name" value="PROTEIN_KINASE_ST"/>
    <property type="match status" value="1"/>
</dbReference>
<keyword evidence="16" id="KW-1185">Reference proteome</keyword>
<dbReference type="GO" id="GO:0005524">
    <property type="term" value="F:ATP binding"/>
    <property type="evidence" value="ECO:0007669"/>
    <property type="project" value="UniProtKB-UniRule"/>
</dbReference>
<feature type="domain" description="Protein kinase" evidence="13">
    <location>
        <begin position="26"/>
        <end position="280"/>
    </location>
</feature>
<evidence type="ECO:0000256" key="5">
    <source>
        <dbReference type="ARBA" id="ARBA00022679"/>
    </source>
</evidence>
<gene>
    <name evidence="15" type="ORF">Cgig2_019729</name>
</gene>
<dbReference type="PROSITE" id="PS50011">
    <property type="entry name" value="PROTEIN_KINASE_DOM"/>
    <property type="match status" value="1"/>
</dbReference>